<protein>
    <submittedName>
        <fullName evidence="1">Uncharacterized protein</fullName>
    </submittedName>
</protein>
<keyword evidence="2" id="KW-1185">Reference proteome</keyword>
<evidence type="ECO:0000313" key="1">
    <source>
        <dbReference type="EMBL" id="CAI9274745.1"/>
    </source>
</evidence>
<gene>
    <name evidence="1" type="ORF">LSALG_LOCUS14805</name>
</gene>
<dbReference type="AlphaFoldDB" id="A0AA35YIQ1"/>
<name>A0AA35YIQ1_LACSI</name>
<proteinExistence type="predicted"/>
<organism evidence="1 2">
    <name type="scientific">Lactuca saligna</name>
    <name type="common">Willowleaf lettuce</name>
    <dbReference type="NCBI Taxonomy" id="75948"/>
    <lineage>
        <taxon>Eukaryota</taxon>
        <taxon>Viridiplantae</taxon>
        <taxon>Streptophyta</taxon>
        <taxon>Embryophyta</taxon>
        <taxon>Tracheophyta</taxon>
        <taxon>Spermatophyta</taxon>
        <taxon>Magnoliopsida</taxon>
        <taxon>eudicotyledons</taxon>
        <taxon>Gunneridae</taxon>
        <taxon>Pentapetalae</taxon>
        <taxon>asterids</taxon>
        <taxon>campanulids</taxon>
        <taxon>Asterales</taxon>
        <taxon>Asteraceae</taxon>
        <taxon>Cichorioideae</taxon>
        <taxon>Cichorieae</taxon>
        <taxon>Lactucinae</taxon>
        <taxon>Lactuca</taxon>
    </lineage>
</organism>
<reference evidence="1" key="1">
    <citation type="submission" date="2023-04" db="EMBL/GenBank/DDBJ databases">
        <authorList>
            <person name="Vijverberg K."/>
            <person name="Xiong W."/>
            <person name="Schranz E."/>
        </authorList>
    </citation>
    <scope>NUCLEOTIDE SEQUENCE</scope>
</reference>
<dbReference type="EMBL" id="OX465079">
    <property type="protein sequence ID" value="CAI9274745.1"/>
    <property type="molecule type" value="Genomic_DNA"/>
</dbReference>
<sequence length="90" mass="10240">MYRVTSSTTLPSTVHKIKYLDQFGSHSVSLPTHLKVVSAMKGSREKRAVAPPVTLRLSDKMHERHDDHGPEGYMNVCGMEMNNRQWSPIF</sequence>
<accession>A0AA35YIQ1</accession>
<evidence type="ECO:0000313" key="2">
    <source>
        <dbReference type="Proteomes" id="UP001177003"/>
    </source>
</evidence>
<dbReference type="Proteomes" id="UP001177003">
    <property type="component" value="Chromosome 3"/>
</dbReference>